<keyword evidence="4 8" id="KW-0812">Transmembrane</keyword>
<dbReference type="InterPro" id="IPR012910">
    <property type="entry name" value="Plug_dom"/>
</dbReference>
<keyword evidence="3 8" id="KW-1134">Transmembrane beta strand</keyword>
<dbReference type="PANTHER" id="PTHR30069:SF27">
    <property type="entry name" value="BLL4766 PROTEIN"/>
    <property type="match status" value="1"/>
</dbReference>
<gene>
    <name evidence="13" type="primary">btuB</name>
    <name evidence="13" type="ORF">LMG7974_01717</name>
</gene>
<evidence type="ECO:0000313" key="13">
    <source>
        <dbReference type="EMBL" id="CAD7289640.1"/>
    </source>
</evidence>
<comment type="caution">
    <text evidence="13">The sequence shown here is derived from an EMBL/GenBank/DDBJ whole genome shotgun (WGS) entry which is preliminary data.</text>
</comment>
<evidence type="ECO:0000256" key="2">
    <source>
        <dbReference type="ARBA" id="ARBA00022448"/>
    </source>
</evidence>
<dbReference type="InterPro" id="IPR037066">
    <property type="entry name" value="Plug_dom_sf"/>
</dbReference>
<dbReference type="PROSITE" id="PS52016">
    <property type="entry name" value="TONB_DEPENDENT_REC_3"/>
    <property type="match status" value="1"/>
</dbReference>
<keyword evidence="14" id="KW-1185">Reference proteome</keyword>
<comment type="subcellular location">
    <subcellularLocation>
        <location evidence="1 8">Cell outer membrane</location>
        <topology evidence="1 8">Multi-pass membrane protein</topology>
    </subcellularLocation>
</comment>
<dbReference type="Gene3D" id="2.40.170.20">
    <property type="entry name" value="TonB-dependent receptor, beta-barrel domain"/>
    <property type="match status" value="1"/>
</dbReference>
<dbReference type="SUPFAM" id="SSF56935">
    <property type="entry name" value="Porins"/>
    <property type="match status" value="1"/>
</dbReference>
<dbReference type="CDD" id="cd01347">
    <property type="entry name" value="ligand_gated_channel"/>
    <property type="match status" value="1"/>
</dbReference>
<keyword evidence="10" id="KW-0732">Signal</keyword>
<protein>
    <submittedName>
        <fullName evidence="13">Vitamin B12 transporter BtuB</fullName>
    </submittedName>
</protein>
<dbReference type="EMBL" id="CAJHOF010000019">
    <property type="protein sequence ID" value="CAD7289640.1"/>
    <property type="molecule type" value="Genomic_DNA"/>
</dbReference>
<name>A0ABN7KB04_9BACT</name>
<dbReference type="Proteomes" id="UP000789803">
    <property type="component" value="Unassembled WGS sequence"/>
</dbReference>
<dbReference type="Gene3D" id="2.170.130.10">
    <property type="entry name" value="TonB-dependent receptor, plug domain"/>
    <property type="match status" value="1"/>
</dbReference>
<keyword evidence="7 8" id="KW-0998">Cell outer membrane</keyword>
<evidence type="ECO:0000256" key="8">
    <source>
        <dbReference type="PROSITE-ProRule" id="PRU01360"/>
    </source>
</evidence>
<sequence length="702" mass="78877">MYKQTLILSAILYASCLSANQTQDIKLDQIIISTSGFSQNADENLRNITIITSDELQNKGYTSLTDALKRIASVSFVNSGLGDNIDMRGQGAKANVAVKVLLDDRVINVLDNAHGVTPINSINIDNIERIEIIAGGGAVLYGNGTRGGVINIITKRKTTDSAYLGTKLHTFESQNSLGSNFNLGFSKQLNENFSFGTDVDVFNKNRFRDGEKSKGVYLSNKLNLDIGDDTKAGISYNFYSTTDHETGNVSKNKITKDNKAKGDDEIISKTTRPEISLNLQHTFTDEFKASANIYYQNQNIKFKRNKSPMNARGMTTIVDGDGSGFKDTKTGVNLKGKYDYGNKSYTILGYEFIKHKANRYRVMSYDIPRVISHKMITDIDMTKTSNSVFLLNSHQFNKNFNLSGGIRYEQAKYDTSRDYLSSMTTMMPPPAPKTTKTHQIYNANRTTNNYVIDITPSFAYSNSGRVYFKYERGFISPSPAQLTNKSQTHGYYTANLNAEIFDTLEVGLKDNILNLSDIKLSIYHTKTKDEIAYVGNPHARGGGYWTYYNIDQTRRIGVELELSQAINSRLSLYQNLSYIDAKITKGVNDGKRIPYVSKIKTNIGINYEIMPDLNVFANAVYLSKSLDGGSVESNTGKMQNNQYMKGHFLTDISLSYTHKNFEFNTGVKNVFNKEYYSYQNANNDSYLPAQGRSYYAEFKYKF</sequence>
<evidence type="ECO:0000256" key="6">
    <source>
        <dbReference type="ARBA" id="ARBA00023136"/>
    </source>
</evidence>
<evidence type="ECO:0000256" key="9">
    <source>
        <dbReference type="RuleBase" id="RU003357"/>
    </source>
</evidence>
<evidence type="ECO:0000256" key="7">
    <source>
        <dbReference type="ARBA" id="ARBA00023237"/>
    </source>
</evidence>
<dbReference type="Pfam" id="PF00593">
    <property type="entry name" value="TonB_dep_Rec_b-barrel"/>
    <property type="match status" value="1"/>
</dbReference>
<keyword evidence="2 8" id="KW-0813">Transport</keyword>
<dbReference type="InterPro" id="IPR000531">
    <property type="entry name" value="Beta-barrel_TonB"/>
</dbReference>
<evidence type="ECO:0000256" key="5">
    <source>
        <dbReference type="ARBA" id="ARBA00023077"/>
    </source>
</evidence>
<evidence type="ECO:0000256" key="1">
    <source>
        <dbReference type="ARBA" id="ARBA00004571"/>
    </source>
</evidence>
<organism evidence="13 14">
    <name type="scientific">Campylobacter majalis</name>
    <dbReference type="NCBI Taxonomy" id="2790656"/>
    <lineage>
        <taxon>Bacteria</taxon>
        <taxon>Pseudomonadati</taxon>
        <taxon>Campylobacterota</taxon>
        <taxon>Epsilonproteobacteria</taxon>
        <taxon>Campylobacterales</taxon>
        <taxon>Campylobacteraceae</taxon>
        <taxon>Campylobacter</taxon>
    </lineage>
</organism>
<dbReference type="RefSeq" id="WP_229933488.1">
    <property type="nucleotide sequence ID" value="NZ_CAJHOF010000019.1"/>
</dbReference>
<feature type="chain" id="PRO_5046655034" evidence="10">
    <location>
        <begin position="20"/>
        <end position="702"/>
    </location>
</feature>
<proteinExistence type="inferred from homology"/>
<dbReference type="Pfam" id="PF07715">
    <property type="entry name" value="Plug"/>
    <property type="match status" value="1"/>
</dbReference>
<dbReference type="InterPro" id="IPR036942">
    <property type="entry name" value="Beta-barrel_TonB_sf"/>
</dbReference>
<feature type="domain" description="TonB-dependent receptor-like beta-barrel" evidence="11">
    <location>
        <begin position="228"/>
        <end position="670"/>
    </location>
</feature>
<accession>A0ABN7KB04</accession>
<evidence type="ECO:0000313" key="14">
    <source>
        <dbReference type="Proteomes" id="UP000789803"/>
    </source>
</evidence>
<evidence type="ECO:0000259" key="11">
    <source>
        <dbReference type="Pfam" id="PF00593"/>
    </source>
</evidence>
<comment type="similarity">
    <text evidence="8 9">Belongs to the TonB-dependent receptor family.</text>
</comment>
<keyword evidence="5 9" id="KW-0798">TonB box</keyword>
<keyword evidence="6 8" id="KW-0472">Membrane</keyword>
<feature type="signal peptide" evidence="10">
    <location>
        <begin position="1"/>
        <end position="19"/>
    </location>
</feature>
<reference evidence="13 14" key="1">
    <citation type="submission" date="2020-11" db="EMBL/GenBank/DDBJ databases">
        <authorList>
            <person name="Peeters C."/>
        </authorList>
    </citation>
    <scope>NUCLEOTIDE SEQUENCE [LARGE SCALE GENOMIC DNA]</scope>
    <source>
        <strain evidence="13 14">LMG 7974</strain>
    </source>
</reference>
<dbReference type="PANTHER" id="PTHR30069">
    <property type="entry name" value="TONB-DEPENDENT OUTER MEMBRANE RECEPTOR"/>
    <property type="match status" value="1"/>
</dbReference>
<evidence type="ECO:0000256" key="10">
    <source>
        <dbReference type="SAM" id="SignalP"/>
    </source>
</evidence>
<evidence type="ECO:0000256" key="4">
    <source>
        <dbReference type="ARBA" id="ARBA00022692"/>
    </source>
</evidence>
<evidence type="ECO:0000259" key="12">
    <source>
        <dbReference type="Pfam" id="PF07715"/>
    </source>
</evidence>
<evidence type="ECO:0000256" key="3">
    <source>
        <dbReference type="ARBA" id="ARBA00022452"/>
    </source>
</evidence>
<dbReference type="InterPro" id="IPR039426">
    <property type="entry name" value="TonB-dep_rcpt-like"/>
</dbReference>
<feature type="domain" description="TonB-dependent receptor plug" evidence="12">
    <location>
        <begin position="45"/>
        <end position="149"/>
    </location>
</feature>